<dbReference type="GO" id="GO:0006538">
    <property type="term" value="P:L-glutamate catabolic process"/>
    <property type="evidence" value="ECO:0007669"/>
    <property type="project" value="InterPro"/>
</dbReference>
<feature type="domain" description="NAD-specific glutamate dehydrogenase C-terminal" evidence="3">
    <location>
        <begin position="1310"/>
        <end position="1654"/>
    </location>
</feature>
<proteinExistence type="predicted"/>
<dbReference type="RefSeq" id="WP_133908875.1">
    <property type="nucleotide sequence ID" value="NZ_SOCP01000026.1"/>
</dbReference>
<organism evidence="7 8">
    <name type="scientific">Actinophytocola oryzae</name>
    <dbReference type="NCBI Taxonomy" id="502181"/>
    <lineage>
        <taxon>Bacteria</taxon>
        <taxon>Bacillati</taxon>
        <taxon>Actinomycetota</taxon>
        <taxon>Actinomycetes</taxon>
        <taxon>Pseudonocardiales</taxon>
        <taxon>Pseudonocardiaceae</taxon>
    </lineage>
</organism>
<dbReference type="InterPro" id="IPR046346">
    <property type="entry name" value="Aminoacid_DH-like_N_sf"/>
</dbReference>
<evidence type="ECO:0000259" key="6">
    <source>
        <dbReference type="Pfam" id="PF21077"/>
    </source>
</evidence>
<dbReference type="Pfam" id="PF21076">
    <property type="entry name" value="GDH_ACT2"/>
    <property type="match status" value="1"/>
</dbReference>
<protein>
    <submittedName>
        <fullName evidence="7">Glutamate dehydrogenase (NAD)</fullName>
    </submittedName>
</protein>
<dbReference type="Proteomes" id="UP000294927">
    <property type="component" value="Unassembled WGS sequence"/>
</dbReference>
<comment type="caution">
    <text evidence="7">The sequence shown here is derived from an EMBL/GenBank/DDBJ whole genome shotgun (WGS) entry which is preliminary data.</text>
</comment>
<feature type="domain" description="NAD-glutamate dehydrogenase catalytic" evidence="2">
    <location>
        <begin position="765"/>
        <end position="1265"/>
    </location>
</feature>
<dbReference type="Pfam" id="PF21075">
    <property type="entry name" value="GDH_ACT1"/>
    <property type="match status" value="1"/>
</dbReference>
<dbReference type="PANTHER" id="PTHR43403:SF1">
    <property type="entry name" value="NAD-SPECIFIC GLUTAMATE DEHYDROGENASE"/>
    <property type="match status" value="1"/>
</dbReference>
<dbReference type="GO" id="GO:0004352">
    <property type="term" value="F:glutamate dehydrogenase (NAD+) activity"/>
    <property type="evidence" value="ECO:0007669"/>
    <property type="project" value="InterPro"/>
</dbReference>
<dbReference type="Pfam" id="PF21074">
    <property type="entry name" value="GDH_C"/>
    <property type="match status" value="1"/>
</dbReference>
<feature type="region of interest" description="Disordered" evidence="1">
    <location>
        <begin position="1"/>
        <end position="23"/>
    </location>
</feature>
<dbReference type="InterPro" id="IPR049064">
    <property type="entry name" value="NAD_Glu_DH_ACT3"/>
</dbReference>
<dbReference type="Gene3D" id="3.40.50.720">
    <property type="entry name" value="NAD(P)-binding Rossmann-like Domain"/>
    <property type="match status" value="1"/>
</dbReference>
<dbReference type="Pfam" id="PF21073">
    <property type="entry name" value="GDH_HM1"/>
    <property type="match status" value="1"/>
</dbReference>
<dbReference type="GO" id="GO:0004069">
    <property type="term" value="F:L-aspartate:2-oxoglutarate aminotransferase activity"/>
    <property type="evidence" value="ECO:0007669"/>
    <property type="project" value="InterPro"/>
</dbReference>
<dbReference type="InterPro" id="IPR024727">
    <property type="entry name" value="NAD_Glu_DH_N_ACT1"/>
</dbReference>
<evidence type="ECO:0000259" key="5">
    <source>
        <dbReference type="Pfam" id="PF21076"/>
    </source>
</evidence>
<feature type="domain" description="NAD-glutamate dehydrogenase N-terminal ACT1" evidence="4">
    <location>
        <begin position="41"/>
        <end position="187"/>
    </location>
</feature>
<dbReference type="EMBL" id="SOCP01000026">
    <property type="protein sequence ID" value="TDV38751.1"/>
    <property type="molecule type" value="Genomic_DNA"/>
</dbReference>
<dbReference type="InterPro" id="IPR048381">
    <property type="entry name" value="GDH_C"/>
</dbReference>
<dbReference type="Pfam" id="PF05088">
    <property type="entry name" value="Bac_GDH_CD"/>
    <property type="match status" value="1"/>
</dbReference>
<dbReference type="InterPro" id="IPR049058">
    <property type="entry name" value="NAD_Glu_DH_HM2"/>
</dbReference>
<evidence type="ECO:0000259" key="3">
    <source>
        <dbReference type="Pfam" id="PF21074"/>
    </source>
</evidence>
<evidence type="ECO:0000313" key="8">
    <source>
        <dbReference type="Proteomes" id="UP000294927"/>
    </source>
</evidence>
<dbReference type="Pfam" id="PF21078">
    <property type="entry name" value="GDH_HM3"/>
    <property type="match status" value="1"/>
</dbReference>
<dbReference type="SUPFAM" id="SSF53223">
    <property type="entry name" value="Aminoacid dehydrogenase-like, N-terminal domain"/>
    <property type="match status" value="1"/>
</dbReference>
<reference evidence="7 8" key="1">
    <citation type="submission" date="2019-03" db="EMBL/GenBank/DDBJ databases">
        <title>Genomic Encyclopedia of Archaeal and Bacterial Type Strains, Phase II (KMG-II): from individual species to whole genera.</title>
        <authorList>
            <person name="Goeker M."/>
        </authorList>
    </citation>
    <scope>NUCLEOTIDE SEQUENCE [LARGE SCALE GENOMIC DNA]</scope>
    <source>
        <strain evidence="7 8">DSM 45499</strain>
    </source>
</reference>
<name>A0A4R7UWW6_9PSEU</name>
<dbReference type="Pfam" id="PF21077">
    <property type="entry name" value="GDH_ACT3"/>
    <property type="match status" value="1"/>
</dbReference>
<dbReference type="PIRSF" id="PIRSF036761">
    <property type="entry name" value="GDH_Mll4104"/>
    <property type="match status" value="1"/>
</dbReference>
<feature type="domain" description="NAD-glutamate dehydrogenase ACT2" evidence="5">
    <location>
        <begin position="413"/>
        <end position="503"/>
    </location>
</feature>
<evidence type="ECO:0000313" key="7">
    <source>
        <dbReference type="EMBL" id="TDV38751.1"/>
    </source>
</evidence>
<dbReference type="InterPro" id="IPR036291">
    <property type="entry name" value="NAD(P)-bd_dom_sf"/>
</dbReference>
<accession>A0A4R7UWW6</accession>
<evidence type="ECO:0000259" key="4">
    <source>
        <dbReference type="Pfam" id="PF21075"/>
    </source>
</evidence>
<dbReference type="InterPro" id="IPR049059">
    <property type="entry name" value="NAD_Glu_DH_HM1"/>
</dbReference>
<evidence type="ECO:0000259" key="2">
    <source>
        <dbReference type="Pfam" id="PF05088"/>
    </source>
</evidence>
<feature type="compositionally biased region" description="Basic and acidic residues" evidence="1">
    <location>
        <begin position="9"/>
        <end position="23"/>
    </location>
</feature>
<dbReference type="PANTHER" id="PTHR43403">
    <property type="entry name" value="NAD-SPECIFIC GLUTAMATE DEHYDROGENASE"/>
    <property type="match status" value="1"/>
</dbReference>
<feature type="domain" description="NAD-glutamate dehydrogenase ACT3" evidence="6">
    <location>
        <begin position="582"/>
        <end position="653"/>
    </location>
</feature>
<dbReference type="InterPro" id="IPR049062">
    <property type="entry name" value="NAD_Glu_DH_ACT2"/>
</dbReference>
<gene>
    <name evidence="7" type="ORF">CLV71_126140</name>
</gene>
<keyword evidence="8" id="KW-1185">Reference proteome</keyword>
<dbReference type="Pfam" id="PF21079">
    <property type="entry name" value="GDH_HM2"/>
    <property type="match status" value="1"/>
</dbReference>
<dbReference type="InterPro" id="IPR028971">
    <property type="entry name" value="NAD-GDH_cat"/>
</dbReference>
<evidence type="ECO:0000256" key="1">
    <source>
        <dbReference type="SAM" id="MobiDB-lite"/>
    </source>
</evidence>
<dbReference type="OrthoDB" id="9758052at2"/>
<dbReference type="InterPro" id="IPR007780">
    <property type="entry name" value="NAD_Glu_DH_bac"/>
</dbReference>
<dbReference type="InterPro" id="IPR049056">
    <property type="entry name" value="NAD_Glu_DH_HM3"/>
</dbReference>
<dbReference type="SUPFAM" id="SSF51735">
    <property type="entry name" value="NAD(P)-binding Rossmann-fold domains"/>
    <property type="match status" value="1"/>
</dbReference>
<sequence>MTSTRTRIRNADSRAEENPEQRRDELIEQAASAARDIAELIRHYYRYIPPEEITDTDPVDLVGMVRSHRRLAESRVPGRPAVRVFKPDADADGWRTGGTVVQIVTDDMPYLLESVTAALVRDGLQIHRVVHPIVVVNRDVVAGELRDILTSAEPDDPPADALAESWMSIEVDLITDADRKKEITNTLKTVLNDVREVVEDTDRMTGTARALADQLEADPPVDEVQALEGAALLRWLADGHFTFLGYRNYQLMRDGNLRALKAVLASGLGVLRQDSLATRNLTAGPDADVDAASPDLLILTEASAASSVYRATFPYYVGIKTFAPDGTVTGEHRFLGVFTINALHEDVLDIPVVGHRVRDVIHRAGFPLDSYTGQKMLEVIQNWPRSELFSTNADTLYQTTTGVIALADRRRLRLFMRRDPYRRFFSCLVFSPRDRYTTTSRIAMQDVLIDELDGTGVEFSVRIGETAFAQVHFTVHTDPDAGPVDMDVNRIQERLTEAVRTWDDRLVEAVFAEQRDKLDSGLHRVQDGTGEGADPVAVGAESATEQGQRFASVFPEAYKEDFPATEALTDLRRLQGLRTGGDLDMSFYRPDDALAGERRFKLYLAGEGMTLSQMLPVLQHMGVEVVDERPYELFREDGTHWWIYDFGLRVDPDVVEDKTSEQQLRQRTLFQEAFGAIWRGDAESDRFNSLVLRGGMSWRQAALLRAYSRYLRQAGVPFDQGDVEDAVLDHTEVATALVRLFETRFDLAKPDEVRDRAVEKQVEQITTMIDEVTSLDADRILRSLLALVRATLRTNYNVREDGVPRHFLAVKLDPAQVLDLPEPRPKFEIFVYSPRVEGVHLRFGPVARGGLRWSDRRSDFRTEILGLVKAQAVKNAVIVPVGAKGGFVVKRPPAPTGDAGKDREANLAEGIACYRMFISGLLDLTDNLRAGEVVPARDVVRYDGDDTYLVVAADKGTATFSDIANEVAGQYNFWLGDAFASGGSVGYDHKAMGITARGAWESVRRHFRELGKDTQTEDFTVVGVGDMAGDVFGNGMLLSEHIRLVAAFNHMHVFIDPNPDAAASFAERRRLFELPRSSWDDYDRSLISEGGGVWPRSLKSIPISEQARAALGLADDVTKLSPPELMHAILLAPVDLLWNGGIGTYVKAAGETHADVGDKANDALRVDGGDLKVKVIGEGGNLGLTQRGRIEFAKKGGKVNTDALDNSAGVDCSDHEVNIKILLDQLVNHGGLGEDERNELLVEMTDEVAQLVLADNYAQNEVLGVSRAHAKGMLTVLARLVSDLEEDAGLDRRLEALPTKAQFREMDKRGEGLTSPELATLLAHVKLRLKHEVLASGLPDADVFTRRLPEYFPTQLRERFSEAIPQHPLRRQIITTLVVNEVVDGGGVSYAFRLAEEMNASATDAVRAFTAATWIFDLKKVRADIEALDNVVPTKVADHMFLETRRLLDRTSRWLLSNRPQPLAVGAEINRFRDVIAELVPVVPDLLRGTEAESLAADTDELVSSGVPVELARRVASLLDCYPLLDVIEVAELADRDSLDTERSPRETAELYYALSDHLNIDSMLTSISGLERGNRWHALARLALRDDLYGSLRAITIDVLRQSDPGTTADEKIVNWERNNARRIGRSRESLDEIRRVGRLDLATLSVATRQVRSMVR</sequence>